<organism evidence="7 8">
    <name type="scientific">Peribacillus saganii</name>
    <dbReference type="NCBI Taxonomy" id="2303992"/>
    <lineage>
        <taxon>Bacteria</taxon>
        <taxon>Bacillati</taxon>
        <taxon>Bacillota</taxon>
        <taxon>Bacilli</taxon>
        <taxon>Bacillales</taxon>
        <taxon>Bacillaceae</taxon>
        <taxon>Peribacillus</taxon>
    </lineage>
</organism>
<gene>
    <name evidence="7" type="ORF">D0469_00300</name>
</gene>
<evidence type="ECO:0000256" key="4">
    <source>
        <dbReference type="ARBA" id="ARBA00022842"/>
    </source>
</evidence>
<evidence type="ECO:0000256" key="2">
    <source>
        <dbReference type="ARBA" id="ARBA00022723"/>
    </source>
</evidence>
<reference evidence="7 8" key="1">
    <citation type="submission" date="2018-08" db="EMBL/GenBank/DDBJ databases">
        <title>Bacillus chawlae sp. nov., Bacillus glennii sp. nov., and Bacillus saganii sp. nov. Isolated from the Vehicle Assembly Building at Kennedy Space Center where the Viking Spacecraft were Assembled.</title>
        <authorList>
            <person name="Seuylemezian A."/>
            <person name="Vaishampayan P."/>
        </authorList>
    </citation>
    <scope>NUCLEOTIDE SEQUENCE [LARGE SCALE GENOMIC DNA]</scope>
    <source>
        <strain evidence="7 8">V47-23a</strain>
    </source>
</reference>
<accession>A0A372LTT4</accession>
<keyword evidence="3" id="KW-0378">Hydrolase</keyword>
<dbReference type="OrthoDB" id="9804278at2"/>
<dbReference type="CDD" id="cd04453">
    <property type="entry name" value="S1_RNase_E"/>
    <property type="match status" value="1"/>
</dbReference>
<comment type="cofactor">
    <cofactor evidence="1">
        <name>Mg(2+)</name>
        <dbReference type="ChEBI" id="CHEBI:18420"/>
    </cofactor>
</comment>
<dbReference type="SMART" id="SM00316">
    <property type="entry name" value="S1"/>
    <property type="match status" value="1"/>
</dbReference>
<dbReference type="Gene3D" id="2.40.50.140">
    <property type="entry name" value="Nucleic acid-binding proteins"/>
    <property type="match status" value="1"/>
</dbReference>
<evidence type="ECO:0000259" key="6">
    <source>
        <dbReference type="PROSITE" id="PS50126"/>
    </source>
</evidence>
<dbReference type="GO" id="GO:0016787">
    <property type="term" value="F:hydrolase activity"/>
    <property type="evidence" value="ECO:0007669"/>
    <property type="project" value="UniProtKB-KW"/>
</dbReference>
<dbReference type="InterPro" id="IPR019307">
    <property type="entry name" value="RNA-bd_AU-1/RNase_E/G"/>
</dbReference>
<evidence type="ECO:0000256" key="1">
    <source>
        <dbReference type="ARBA" id="ARBA00001946"/>
    </source>
</evidence>
<dbReference type="GO" id="GO:0046872">
    <property type="term" value="F:metal ion binding"/>
    <property type="evidence" value="ECO:0007669"/>
    <property type="project" value="UniProtKB-KW"/>
</dbReference>
<dbReference type="GO" id="GO:0004540">
    <property type="term" value="F:RNA nuclease activity"/>
    <property type="evidence" value="ECO:0007669"/>
    <property type="project" value="InterPro"/>
</dbReference>
<dbReference type="SUPFAM" id="SSF50249">
    <property type="entry name" value="Nucleic acid-binding proteins"/>
    <property type="match status" value="1"/>
</dbReference>
<dbReference type="InterPro" id="IPR003029">
    <property type="entry name" value="S1_domain"/>
</dbReference>
<name>A0A372LTT4_9BACI</name>
<dbReference type="GO" id="GO:0005737">
    <property type="term" value="C:cytoplasm"/>
    <property type="evidence" value="ECO:0007669"/>
    <property type="project" value="TreeGrafter"/>
</dbReference>
<dbReference type="InterPro" id="IPR004659">
    <property type="entry name" value="RNase_E/G"/>
</dbReference>
<dbReference type="PANTHER" id="PTHR30001:SF0">
    <property type="entry name" value="RIBONUCLEASE G"/>
    <property type="match status" value="1"/>
</dbReference>
<protein>
    <submittedName>
        <fullName evidence="7">Rne/Rng family ribonuclease</fullName>
    </submittedName>
</protein>
<comment type="caution">
    <text evidence="7">The sequence shown here is derived from an EMBL/GenBank/DDBJ whole genome shotgun (WGS) entry which is preliminary data.</text>
</comment>
<dbReference type="EMBL" id="QVTE01000001">
    <property type="protein sequence ID" value="RFU71588.1"/>
    <property type="molecule type" value="Genomic_DNA"/>
</dbReference>
<feature type="domain" description="S1 motif" evidence="6">
    <location>
        <begin position="38"/>
        <end position="125"/>
    </location>
</feature>
<evidence type="ECO:0000256" key="3">
    <source>
        <dbReference type="ARBA" id="ARBA00022801"/>
    </source>
</evidence>
<dbReference type="NCBIfam" id="TIGR00757">
    <property type="entry name" value="RNaseEG"/>
    <property type="match status" value="1"/>
</dbReference>
<keyword evidence="4" id="KW-0460">Magnesium</keyword>
<evidence type="ECO:0000256" key="5">
    <source>
        <dbReference type="ARBA" id="ARBA00022884"/>
    </source>
</evidence>
<dbReference type="InterPro" id="IPR012340">
    <property type="entry name" value="NA-bd_OB-fold"/>
</dbReference>
<dbReference type="GO" id="GO:0003723">
    <property type="term" value="F:RNA binding"/>
    <property type="evidence" value="ECO:0007669"/>
    <property type="project" value="UniProtKB-KW"/>
</dbReference>
<dbReference type="Proteomes" id="UP000264541">
    <property type="component" value="Unassembled WGS sequence"/>
</dbReference>
<dbReference type="PROSITE" id="PS50126">
    <property type="entry name" value="S1"/>
    <property type="match status" value="1"/>
</dbReference>
<dbReference type="AlphaFoldDB" id="A0A372LTT4"/>
<evidence type="ECO:0000313" key="8">
    <source>
        <dbReference type="Proteomes" id="UP000264541"/>
    </source>
</evidence>
<proteinExistence type="predicted"/>
<evidence type="ECO:0000313" key="7">
    <source>
        <dbReference type="EMBL" id="RFU71588.1"/>
    </source>
</evidence>
<dbReference type="PANTHER" id="PTHR30001">
    <property type="entry name" value="RIBONUCLEASE"/>
    <property type="match status" value="1"/>
</dbReference>
<dbReference type="RefSeq" id="WP_117324664.1">
    <property type="nucleotide sequence ID" value="NZ_QVTE01000001.1"/>
</dbReference>
<sequence length="496" mass="55894">MKKIIINMIGREKRYAVIEDGELVKLELLPPQQASAVGNIYTGQVTKVLPGMDAAFIDYGAEKNGFLHRDQLPSFQRAKRAGNLSGNEKINQFIRQGEKLLIQVVRDGSGNKGARLTGIIELSSDNLVYMHGIDYVGVSKKFSDPAKQEKWRKRAASHKEDDEGLIVRTSMENQPETAMIKTIEELRAEFKVIEQALRMEKRPGLVKAADTLMESIKSEISTANWGEVVLDDSAGYRQLGKWLENHGSDWQILLHKGPENIFTAYKLQNQIEQAGKKIVWLEHGSYLIIEETEAFTVIDVNTGKFTGKREKEATLTETNRNAAKEIAKQLRLRNIGGIILVDFINMKDEADKRSVISILKEESKKDEMRVQIGSFSSLGILEMTRKKTTPSLSERMNVSCPVCKGSGKVESSESLAFRLERELLEHKQTDGEAVWIEAPQSIIDVLSGDKDSFLPTLEEAIAKKLLFSVMPENINTYRIRHFGSIEEITERQKKSI</sequence>
<dbReference type="Pfam" id="PF10150">
    <property type="entry name" value="RNase_E_G"/>
    <property type="match status" value="1"/>
</dbReference>
<keyword evidence="2" id="KW-0479">Metal-binding</keyword>
<keyword evidence="8" id="KW-1185">Reference proteome</keyword>
<keyword evidence="5" id="KW-0694">RNA-binding</keyword>
<dbReference type="Gene3D" id="3.40.1260.20">
    <property type="entry name" value="Ribonuclease E, catalytic domain"/>
    <property type="match status" value="1"/>
</dbReference>
<dbReference type="GO" id="GO:0006364">
    <property type="term" value="P:rRNA processing"/>
    <property type="evidence" value="ECO:0007669"/>
    <property type="project" value="TreeGrafter"/>
</dbReference>